<dbReference type="InterPro" id="IPR006175">
    <property type="entry name" value="YjgF/YER057c/UK114"/>
</dbReference>
<dbReference type="EMBL" id="BOOQ01000050">
    <property type="protein sequence ID" value="GII50299.1"/>
    <property type="molecule type" value="Genomic_DNA"/>
</dbReference>
<name>A0A8J3XRF7_9ACTN</name>
<evidence type="ECO:0000313" key="3">
    <source>
        <dbReference type="Proteomes" id="UP000644610"/>
    </source>
</evidence>
<dbReference type="Gene3D" id="3.30.1330.40">
    <property type="entry name" value="RutC-like"/>
    <property type="match status" value="1"/>
</dbReference>
<dbReference type="GO" id="GO:0005829">
    <property type="term" value="C:cytosol"/>
    <property type="evidence" value="ECO:0007669"/>
    <property type="project" value="TreeGrafter"/>
</dbReference>
<proteinExistence type="predicted"/>
<organism evidence="2 3">
    <name type="scientific">Planotetraspora silvatica</name>
    <dbReference type="NCBI Taxonomy" id="234614"/>
    <lineage>
        <taxon>Bacteria</taxon>
        <taxon>Bacillati</taxon>
        <taxon>Actinomycetota</taxon>
        <taxon>Actinomycetes</taxon>
        <taxon>Streptosporangiales</taxon>
        <taxon>Streptosporangiaceae</taxon>
        <taxon>Planotetraspora</taxon>
    </lineage>
</organism>
<accession>A0A8J3XRF7</accession>
<reference evidence="2" key="1">
    <citation type="submission" date="2021-01" db="EMBL/GenBank/DDBJ databases">
        <title>Whole genome shotgun sequence of Planotetraspora silvatica NBRC 100141.</title>
        <authorList>
            <person name="Komaki H."/>
            <person name="Tamura T."/>
        </authorList>
    </citation>
    <scope>NUCLEOTIDE SEQUENCE</scope>
    <source>
        <strain evidence="2">NBRC 100141</strain>
    </source>
</reference>
<dbReference type="Proteomes" id="UP000644610">
    <property type="component" value="Unassembled WGS sequence"/>
</dbReference>
<gene>
    <name evidence="2" type="ORF">Psi02_67230</name>
</gene>
<dbReference type="CDD" id="cd00448">
    <property type="entry name" value="YjgF_YER057c_UK114_family"/>
    <property type="match status" value="1"/>
</dbReference>
<sequence>MRRDHVPVAGDGSVSRRALREAEIGESRAEPAGVSTDPRILTDGSTTMNRQMIRVEPLSSYLERWKAPTSAATRSGDTIYVSGFPPFDPDTGDVIEGASIERQAELVLEQMKLCLETAGSSLENVLKCNVYCTSVEKFAAVNAVYGRYFPSDPPARIFVCVPAWPGPFDIEIDCVAAV</sequence>
<evidence type="ECO:0000256" key="1">
    <source>
        <dbReference type="SAM" id="MobiDB-lite"/>
    </source>
</evidence>
<dbReference type="GO" id="GO:0019239">
    <property type="term" value="F:deaminase activity"/>
    <property type="evidence" value="ECO:0007669"/>
    <property type="project" value="TreeGrafter"/>
</dbReference>
<evidence type="ECO:0000313" key="2">
    <source>
        <dbReference type="EMBL" id="GII50299.1"/>
    </source>
</evidence>
<dbReference type="PANTHER" id="PTHR11803:SF39">
    <property type="entry name" value="2-IMINOBUTANOATE_2-IMINOPROPANOATE DEAMINASE"/>
    <property type="match status" value="1"/>
</dbReference>
<feature type="region of interest" description="Disordered" evidence="1">
    <location>
        <begin position="1"/>
        <end position="47"/>
    </location>
</feature>
<dbReference type="InterPro" id="IPR035959">
    <property type="entry name" value="RutC-like_sf"/>
</dbReference>
<protein>
    <recommendedName>
        <fullName evidence="4">RidA family protein</fullName>
    </recommendedName>
</protein>
<dbReference type="PANTHER" id="PTHR11803">
    <property type="entry name" value="2-IMINOBUTANOATE/2-IMINOPROPANOATE DEAMINASE RIDA"/>
    <property type="match status" value="1"/>
</dbReference>
<dbReference type="Pfam" id="PF01042">
    <property type="entry name" value="Ribonuc_L-PSP"/>
    <property type="match status" value="1"/>
</dbReference>
<feature type="compositionally biased region" description="Basic and acidic residues" evidence="1">
    <location>
        <begin position="18"/>
        <end position="29"/>
    </location>
</feature>
<dbReference type="AlphaFoldDB" id="A0A8J3XRF7"/>
<comment type="caution">
    <text evidence="2">The sequence shown here is derived from an EMBL/GenBank/DDBJ whole genome shotgun (WGS) entry which is preliminary data.</text>
</comment>
<evidence type="ECO:0008006" key="4">
    <source>
        <dbReference type="Google" id="ProtNLM"/>
    </source>
</evidence>
<keyword evidence="3" id="KW-1185">Reference proteome</keyword>
<dbReference type="SUPFAM" id="SSF55298">
    <property type="entry name" value="YjgF-like"/>
    <property type="match status" value="1"/>
</dbReference>